<dbReference type="Gene3D" id="3.40.50.300">
    <property type="entry name" value="P-loop containing nucleotide triphosphate hydrolases"/>
    <property type="match status" value="1"/>
</dbReference>
<protein>
    <recommendedName>
        <fullName evidence="2">small monomeric GTPase</fullName>
        <ecNumber evidence="2">3.6.5.2</ecNumber>
    </recommendedName>
</protein>
<dbReference type="SUPFAM" id="SSF52540">
    <property type="entry name" value="P-loop containing nucleoside triphosphate hydrolases"/>
    <property type="match status" value="1"/>
</dbReference>
<dbReference type="PANTHER" id="PTHR45704">
    <property type="entry name" value="RAS-LIKE FAMILY MEMBER 11"/>
    <property type="match status" value="1"/>
</dbReference>
<dbReference type="OrthoDB" id="18798at2759"/>
<dbReference type="AlphaFoldDB" id="A0A6A0GTF7"/>
<dbReference type="GO" id="GO:0003925">
    <property type="term" value="F:G protein activity"/>
    <property type="evidence" value="ECO:0007669"/>
    <property type="project" value="UniProtKB-EC"/>
</dbReference>
<reference evidence="5" key="2">
    <citation type="journal article" date="2018" name="Environ. Sci. Technol.">
        <title>The Toxicogenome of Hyalella azteca: A Model for Sediment Ecotoxicology and Evolutionary Toxicology.</title>
        <authorList>
            <person name="Poynton H.C."/>
            <person name="Hasenbein S."/>
            <person name="Benoit J.B."/>
            <person name="Sepulveda M.S."/>
            <person name="Poelchau M.F."/>
            <person name="Hughes D.S.T."/>
            <person name="Murali S.C."/>
            <person name="Chen S."/>
            <person name="Glastad K.M."/>
            <person name="Goodisman M.A.D."/>
            <person name="Werren J.H."/>
            <person name="Vineis J.H."/>
            <person name="Bowen J.L."/>
            <person name="Friedrich M."/>
            <person name="Jones J."/>
            <person name="Robertson H.M."/>
            <person name="Feyereisen R."/>
            <person name="Mechler-Hickson A."/>
            <person name="Mathers N."/>
            <person name="Lee C.E."/>
            <person name="Colbourne J.K."/>
            <person name="Biales A."/>
            <person name="Johnston J.S."/>
            <person name="Wellborn G.A."/>
            <person name="Rosendale A.J."/>
            <person name="Cridge A.G."/>
            <person name="Munoz-Torres M.C."/>
            <person name="Bain P.A."/>
            <person name="Manny A.R."/>
            <person name="Major K.M."/>
            <person name="Lambert F.N."/>
            <person name="Vulpe C.D."/>
            <person name="Tuck P."/>
            <person name="Blalock B.J."/>
            <person name="Lin Y.Y."/>
            <person name="Smith M.E."/>
            <person name="Ochoa-Acuna H."/>
            <person name="Chen M.M."/>
            <person name="Childers C.P."/>
            <person name="Qu J."/>
            <person name="Dugan S."/>
            <person name="Lee S.L."/>
            <person name="Chao H."/>
            <person name="Dinh H."/>
            <person name="Han Y."/>
            <person name="Doddapaneni H."/>
            <person name="Worley K.C."/>
            <person name="Muzny D.M."/>
            <person name="Gibbs R.A."/>
            <person name="Richards S."/>
        </authorList>
    </citation>
    <scope>NUCLEOTIDE SEQUENCE</scope>
    <source>
        <strain evidence="5">HAZT.00-mixed</strain>
        <tissue evidence="5">Whole organism</tissue>
    </source>
</reference>
<comment type="catalytic activity">
    <reaction evidence="4">
        <text>GTP + H2O = GDP + phosphate + H(+)</text>
        <dbReference type="Rhea" id="RHEA:19669"/>
        <dbReference type="ChEBI" id="CHEBI:15377"/>
        <dbReference type="ChEBI" id="CHEBI:15378"/>
        <dbReference type="ChEBI" id="CHEBI:37565"/>
        <dbReference type="ChEBI" id="CHEBI:43474"/>
        <dbReference type="ChEBI" id="CHEBI:58189"/>
        <dbReference type="EC" id="3.6.5.2"/>
    </reaction>
</comment>
<dbReference type="PROSITE" id="PS51421">
    <property type="entry name" value="RAS"/>
    <property type="match status" value="1"/>
</dbReference>
<reference evidence="5" key="3">
    <citation type="submission" date="2019-06" db="EMBL/GenBank/DDBJ databases">
        <authorList>
            <person name="Poynton C."/>
            <person name="Hasenbein S."/>
            <person name="Benoit J.B."/>
            <person name="Sepulveda M.S."/>
            <person name="Poelchau M.F."/>
            <person name="Murali S.C."/>
            <person name="Chen S."/>
            <person name="Glastad K.M."/>
            <person name="Werren J.H."/>
            <person name="Vineis J.H."/>
            <person name="Bowen J.L."/>
            <person name="Friedrich M."/>
            <person name="Jones J."/>
            <person name="Robertson H.M."/>
            <person name="Feyereisen R."/>
            <person name="Mechler-Hickson A."/>
            <person name="Mathers N."/>
            <person name="Lee C.E."/>
            <person name="Colbourne J.K."/>
            <person name="Biales A."/>
            <person name="Johnston J.S."/>
            <person name="Wellborn G.A."/>
            <person name="Rosendale A.J."/>
            <person name="Cridge A.G."/>
            <person name="Munoz-Torres M.C."/>
            <person name="Bain P.A."/>
            <person name="Manny A.R."/>
            <person name="Major K.M."/>
            <person name="Lambert F.N."/>
            <person name="Vulpe C.D."/>
            <person name="Tuck P."/>
            <person name="Blalock B.J."/>
            <person name="Lin Y.-Y."/>
            <person name="Smith M.E."/>
            <person name="Ochoa-Acuna H."/>
            <person name="Chen M.-J.M."/>
            <person name="Childers C.P."/>
            <person name="Qu J."/>
            <person name="Dugan S."/>
            <person name="Lee S.L."/>
            <person name="Chao H."/>
            <person name="Dinh H."/>
            <person name="Han Y."/>
            <person name="Doddapaneni H."/>
            <person name="Worley K.C."/>
            <person name="Muzny D.M."/>
            <person name="Gibbs R.A."/>
            <person name="Richards S."/>
        </authorList>
    </citation>
    <scope>NUCLEOTIDE SEQUENCE</scope>
    <source>
        <strain evidence="5">HAZT.00-mixed</strain>
        <tissue evidence="5">Whole organism</tissue>
    </source>
</reference>
<dbReference type="GO" id="GO:0005525">
    <property type="term" value="F:GTP binding"/>
    <property type="evidence" value="ECO:0007669"/>
    <property type="project" value="InterPro"/>
</dbReference>
<dbReference type="InterPro" id="IPR051065">
    <property type="entry name" value="Ras-related_GTPase"/>
</dbReference>
<dbReference type="Proteomes" id="UP000711488">
    <property type="component" value="Unassembled WGS sequence"/>
</dbReference>
<dbReference type="EC" id="3.6.5.2" evidence="2"/>
<comment type="similarity">
    <text evidence="1">Belongs to the small GTPase superfamily. Ras family.</text>
</comment>
<comment type="caution">
    <text evidence="5">The sequence shown here is derived from an EMBL/GenBank/DDBJ whole genome shotgun (WGS) entry which is preliminary data.</text>
</comment>
<evidence type="ECO:0000256" key="2">
    <source>
        <dbReference type="ARBA" id="ARBA00011984"/>
    </source>
</evidence>
<evidence type="ECO:0000313" key="5">
    <source>
        <dbReference type="EMBL" id="KAA0185773.1"/>
    </source>
</evidence>
<dbReference type="EMBL" id="JQDR03016063">
    <property type="protein sequence ID" value="KAA0185773.1"/>
    <property type="molecule type" value="Genomic_DNA"/>
</dbReference>
<evidence type="ECO:0000256" key="1">
    <source>
        <dbReference type="ARBA" id="ARBA00008344"/>
    </source>
</evidence>
<dbReference type="PROSITE" id="PS51419">
    <property type="entry name" value="RAB"/>
    <property type="match status" value="1"/>
</dbReference>
<name>A0A6A0GTF7_HYAAZ</name>
<evidence type="ECO:0000256" key="3">
    <source>
        <dbReference type="ARBA" id="ARBA00022801"/>
    </source>
</evidence>
<dbReference type="InterPro" id="IPR027417">
    <property type="entry name" value="P-loop_NTPase"/>
</dbReference>
<evidence type="ECO:0000256" key="4">
    <source>
        <dbReference type="ARBA" id="ARBA00048098"/>
    </source>
</evidence>
<feature type="non-terminal residue" evidence="5">
    <location>
        <position position="1"/>
    </location>
</feature>
<accession>A0A6A0GTF7</accession>
<proteinExistence type="inferred from homology"/>
<keyword evidence="3" id="KW-0378">Hydrolase</keyword>
<organism evidence="5">
    <name type="scientific">Hyalella azteca</name>
    <name type="common">Amphipod</name>
    <dbReference type="NCBI Taxonomy" id="294128"/>
    <lineage>
        <taxon>Eukaryota</taxon>
        <taxon>Metazoa</taxon>
        <taxon>Ecdysozoa</taxon>
        <taxon>Arthropoda</taxon>
        <taxon>Crustacea</taxon>
        <taxon>Multicrustacea</taxon>
        <taxon>Malacostraca</taxon>
        <taxon>Eumalacostraca</taxon>
        <taxon>Peracarida</taxon>
        <taxon>Amphipoda</taxon>
        <taxon>Senticaudata</taxon>
        <taxon>Talitrida</taxon>
        <taxon>Talitroidea</taxon>
        <taxon>Hyalellidae</taxon>
        <taxon>Hyalella</taxon>
    </lineage>
</organism>
<gene>
    <name evidence="5" type="ORF">HAZT_HAZT004328</name>
</gene>
<sequence>DGDRHEANIRWADVFLLVYSVTDRCSFDDCSRAKFLINYNKRRRKITGNATKDPREEAPVLLVANKKDLPGDRMVTTDEGIRRSRDIGCRAFHEISARESIDEEHKTPRLRRAASEVHDPLSDVGRVTTHVSHLATIKNFPLRNAKGNESAAEPSSTSIPALPHTPRLTCVLHDVCPARRVSCMTCVLHDVCPA</sequence>
<dbReference type="InterPro" id="IPR001806">
    <property type="entry name" value="Small_GTPase"/>
</dbReference>
<reference evidence="5" key="1">
    <citation type="submission" date="2014-08" db="EMBL/GenBank/DDBJ databases">
        <authorList>
            <person name="Murali S."/>
            <person name="Richards S."/>
            <person name="Bandaranaike D."/>
            <person name="Bellair M."/>
            <person name="Blankenburg K."/>
            <person name="Chao H."/>
            <person name="Dinh H."/>
            <person name="Doddapaneni H."/>
            <person name="Dugan-Rocha S."/>
            <person name="Elkadiri S."/>
            <person name="Gnanaolivu R."/>
            <person name="Hughes D."/>
            <person name="Lee S."/>
            <person name="Li M."/>
            <person name="Ming W."/>
            <person name="Munidasa M."/>
            <person name="Muniz J."/>
            <person name="Nguyen L."/>
            <person name="Osuji N."/>
            <person name="Pu L.-L."/>
            <person name="Puazo M."/>
            <person name="Skinner E."/>
            <person name="Qu C."/>
            <person name="Quiroz J."/>
            <person name="Raj R."/>
            <person name="Weissenberger G."/>
            <person name="Xin Y."/>
            <person name="Zou X."/>
            <person name="Han Y."/>
            <person name="Worley K."/>
            <person name="Muzny D."/>
            <person name="Gibbs R."/>
        </authorList>
    </citation>
    <scope>NUCLEOTIDE SEQUENCE</scope>
    <source>
        <strain evidence="5">HAZT.00-mixed</strain>
        <tissue evidence="5">Whole organism</tissue>
    </source>
</reference>
<dbReference type="SMART" id="SM00173">
    <property type="entry name" value="RAS"/>
    <property type="match status" value="1"/>
</dbReference>
<dbReference type="Pfam" id="PF00071">
    <property type="entry name" value="Ras"/>
    <property type="match status" value="1"/>
</dbReference>